<keyword evidence="2" id="KW-0963">Cytoplasm</keyword>
<dbReference type="InterPro" id="IPR003961">
    <property type="entry name" value="FN3_dom"/>
</dbReference>
<evidence type="ECO:0000313" key="10">
    <source>
        <dbReference type="WBParaSite" id="sdigi.contig274.g6945.t1"/>
    </source>
</evidence>
<feature type="compositionally biased region" description="Polar residues" evidence="6">
    <location>
        <begin position="1294"/>
        <end position="1303"/>
    </location>
</feature>
<dbReference type="Pfam" id="PF07679">
    <property type="entry name" value="I-set"/>
    <property type="match status" value="11"/>
</dbReference>
<feature type="compositionally biased region" description="Basic and acidic residues" evidence="6">
    <location>
        <begin position="1468"/>
        <end position="1489"/>
    </location>
</feature>
<dbReference type="InterPro" id="IPR007110">
    <property type="entry name" value="Ig-like_dom"/>
</dbReference>
<protein>
    <submittedName>
        <fullName evidence="10">Titin</fullName>
    </submittedName>
</protein>
<dbReference type="SMART" id="SM00060">
    <property type="entry name" value="FN3"/>
    <property type="match status" value="7"/>
</dbReference>
<feature type="compositionally biased region" description="Basic residues" evidence="6">
    <location>
        <begin position="1268"/>
        <end position="1279"/>
    </location>
</feature>
<feature type="region of interest" description="Disordered" evidence="6">
    <location>
        <begin position="987"/>
        <end position="1078"/>
    </location>
</feature>
<feature type="compositionally biased region" description="Acidic residues" evidence="6">
    <location>
        <begin position="988"/>
        <end position="1001"/>
    </location>
</feature>
<evidence type="ECO:0000259" key="7">
    <source>
        <dbReference type="PROSITE" id="PS50835"/>
    </source>
</evidence>
<dbReference type="InterPro" id="IPR013098">
    <property type="entry name" value="Ig_I-set"/>
</dbReference>
<feature type="domain" description="Fibronectin type-III" evidence="8">
    <location>
        <begin position="892"/>
        <end position="988"/>
    </location>
</feature>
<dbReference type="FunFam" id="2.60.40.10:FF:000031">
    <property type="entry name" value="Myosin-binding protein C, slow type"/>
    <property type="match status" value="2"/>
</dbReference>
<dbReference type="InterPro" id="IPR013783">
    <property type="entry name" value="Ig-like_fold"/>
</dbReference>
<dbReference type="FunFam" id="2.60.40.10:FF:000107">
    <property type="entry name" value="Myosin, light chain kinase a"/>
    <property type="match status" value="1"/>
</dbReference>
<reference evidence="10" key="1">
    <citation type="submission" date="2022-11" db="UniProtKB">
        <authorList>
            <consortium name="WormBaseParasite"/>
        </authorList>
    </citation>
    <scope>IDENTIFICATION</scope>
</reference>
<dbReference type="PROSITE" id="PS50853">
    <property type="entry name" value="FN3"/>
    <property type="match status" value="6"/>
</dbReference>
<feature type="region of interest" description="Disordered" evidence="6">
    <location>
        <begin position="1333"/>
        <end position="1368"/>
    </location>
</feature>
<dbReference type="Gene3D" id="2.60.40.10">
    <property type="entry name" value="Immunoglobulins"/>
    <property type="match status" value="20"/>
</dbReference>
<feature type="compositionally biased region" description="Basic and acidic residues" evidence="6">
    <location>
        <begin position="2843"/>
        <end position="2884"/>
    </location>
</feature>
<feature type="region of interest" description="Disordered" evidence="6">
    <location>
        <begin position="2775"/>
        <end position="2884"/>
    </location>
</feature>
<feature type="compositionally biased region" description="Basic and acidic residues" evidence="6">
    <location>
        <begin position="1186"/>
        <end position="1210"/>
    </location>
</feature>
<evidence type="ECO:0000256" key="4">
    <source>
        <dbReference type="ARBA" id="ARBA00023157"/>
    </source>
</evidence>
<feature type="compositionally biased region" description="Basic and acidic residues" evidence="6">
    <location>
        <begin position="1021"/>
        <end position="1062"/>
    </location>
</feature>
<feature type="compositionally biased region" description="Basic and acidic residues" evidence="6">
    <location>
        <begin position="2793"/>
        <end position="2833"/>
    </location>
</feature>
<organism evidence="9 10">
    <name type="scientific">Setaria digitata</name>
    <dbReference type="NCBI Taxonomy" id="48799"/>
    <lineage>
        <taxon>Eukaryota</taxon>
        <taxon>Metazoa</taxon>
        <taxon>Ecdysozoa</taxon>
        <taxon>Nematoda</taxon>
        <taxon>Chromadorea</taxon>
        <taxon>Rhabditida</taxon>
        <taxon>Spirurina</taxon>
        <taxon>Spiruromorpha</taxon>
        <taxon>Filarioidea</taxon>
        <taxon>Setariidae</taxon>
        <taxon>Setaria</taxon>
    </lineage>
</organism>
<feature type="domain" description="Fibronectin type-III" evidence="8">
    <location>
        <begin position="3172"/>
        <end position="3271"/>
    </location>
</feature>
<feature type="domain" description="Ig-like" evidence="7">
    <location>
        <begin position="2353"/>
        <end position="2444"/>
    </location>
</feature>
<proteinExistence type="predicted"/>
<feature type="region of interest" description="Disordered" evidence="6">
    <location>
        <begin position="384"/>
        <end position="410"/>
    </location>
</feature>
<dbReference type="InterPro" id="IPR003599">
    <property type="entry name" value="Ig_sub"/>
</dbReference>
<dbReference type="GO" id="GO:0030017">
    <property type="term" value="C:sarcomere"/>
    <property type="evidence" value="ECO:0007669"/>
    <property type="project" value="UniProtKB-ARBA"/>
</dbReference>
<evidence type="ECO:0000259" key="8">
    <source>
        <dbReference type="PROSITE" id="PS50853"/>
    </source>
</evidence>
<evidence type="ECO:0000256" key="1">
    <source>
        <dbReference type="ARBA" id="ARBA00004496"/>
    </source>
</evidence>
<feature type="compositionally biased region" description="Basic and acidic residues" evidence="6">
    <location>
        <begin position="1280"/>
        <end position="1292"/>
    </location>
</feature>
<keyword evidence="4" id="KW-1015">Disulfide bond</keyword>
<feature type="compositionally biased region" description="Basic and acidic residues" evidence="6">
    <location>
        <begin position="385"/>
        <end position="407"/>
    </location>
</feature>
<comment type="subcellular location">
    <subcellularLocation>
        <location evidence="1">Cytoplasm</location>
    </subcellularLocation>
</comment>
<feature type="compositionally biased region" description="Basic and acidic residues" evidence="6">
    <location>
        <begin position="1153"/>
        <end position="1177"/>
    </location>
</feature>
<feature type="domain" description="Fibronectin type-III" evidence="8">
    <location>
        <begin position="1867"/>
        <end position="1961"/>
    </location>
</feature>
<feature type="domain" description="Ig-like" evidence="7">
    <location>
        <begin position="2989"/>
        <end position="3065"/>
    </location>
</feature>
<keyword evidence="9" id="KW-1185">Reference proteome</keyword>
<accession>A0A915PMX8</accession>
<feature type="compositionally biased region" description="Basic and acidic residues" evidence="6">
    <location>
        <begin position="1357"/>
        <end position="1368"/>
    </location>
</feature>
<evidence type="ECO:0000256" key="3">
    <source>
        <dbReference type="ARBA" id="ARBA00022737"/>
    </source>
</evidence>
<dbReference type="SMART" id="SM00408">
    <property type="entry name" value="IGc2"/>
    <property type="match status" value="7"/>
</dbReference>
<feature type="domain" description="Ig-like" evidence="7">
    <location>
        <begin position="3075"/>
        <end position="3164"/>
    </location>
</feature>
<dbReference type="SMART" id="SM00409">
    <property type="entry name" value="IG"/>
    <property type="match status" value="13"/>
</dbReference>
<dbReference type="PANTHER" id="PTHR13817">
    <property type="entry name" value="TITIN"/>
    <property type="match status" value="1"/>
</dbReference>
<dbReference type="InterPro" id="IPR050964">
    <property type="entry name" value="Striated_Muscle_Regulatory"/>
</dbReference>
<dbReference type="SUPFAM" id="SSF49265">
    <property type="entry name" value="Fibronectin type III"/>
    <property type="match status" value="4"/>
</dbReference>
<feature type="domain" description="Fibronectin type-III" evidence="8">
    <location>
        <begin position="2071"/>
        <end position="2163"/>
    </location>
</feature>
<evidence type="ECO:0000256" key="6">
    <source>
        <dbReference type="SAM" id="MobiDB-lite"/>
    </source>
</evidence>
<feature type="region of interest" description="Disordered" evidence="6">
    <location>
        <begin position="1267"/>
        <end position="1303"/>
    </location>
</feature>
<dbReference type="InterPro" id="IPR036116">
    <property type="entry name" value="FN3_sf"/>
</dbReference>
<feature type="compositionally biased region" description="Basic and acidic residues" evidence="6">
    <location>
        <begin position="1423"/>
        <end position="1442"/>
    </location>
</feature>
<dbReference type="CDD" id="cd00063">
    <property type="entry name" value="FN3"/>
    <property type="match status" value="6"/>
</dbReference>
<dbReference type="PANTHER" id="PTHR13817:SF166">
    <property type="entry name" value="NEURONAL IGCAM-RELATED"/>
    <property type="match status" value="1"/>
</dbReference>
<feature type="domain" description="Fibronectin type-III" evidence="8">
    <location>
        <begin position="2540"/>
        <end position="2637"/>
    </location>
</feature>
<feature type="domain" description="Ig-like" evidence="7">
    <location>
        <begin position="2262"/>
        <end position="2349"/>
    </location>
</feature>
<dbReference type="FunFam" id="2.60.40.10:FF:000211">
    <property type="entry name" value="Obscurin-like protein 1"/>
    <property type="match status" value="1"/>
</dbReference>
<dbReference type="CDD" id="cd00096">
    <property type="entry name" value="Ig"/>
    <property type="match status" value="5"/>
</dbReference>
<dbReference type="InterPro" id="IPR036179">
    <property type="entry name" value="Ig-like_dom_sf"/>
</dbReference>
<dbReference type="InterPro" id="IPR003598">
    <property type="entry name" value="Ig_sub2"/>
</dbReference>
<feature type="domain" description="Fibronectin type-III" evidence="8">
    <location>
        <begin position="1967"/>
        <end position="2065"/>
    </location>
</feature>
<dbReference type="WBParaSite" id="sdigi.contig274.g6945.t1">
    <property type="protein sequence ID" value="sdigi.contig274.g6945.t1"/>
    <property type="gene ID" value="sdigi.contig274.g6945"/>
</dbReference>
<dbReference type="Proteomes" id="UP000887581">
    <property type="component" value="Unplaced"/>
</dbReference>
<feature type="compositionally biased region" description="Basic residues" evidence="6">
    <location>
        <begin position="1063"/>
        <end position="1074"/>
    </location>
</feature>
<dbReference type="PROSITE" id="PS50835">
    <property type="entry name" value="IG_LIKE"/>
    <property type="match status" value="6"/>
</dbReference>
<feature type="compositionally biased region" description="Basic and acidic residues" evidence="6">
    <location>
        <begin position="1002"/>
        <end position="1012"/>
    </location>
</feature>
<feature type="domain" description="Ig-like" evidence="7">
    <location>
        <begin position="2166"/>
        <end position="2255"/>
    </location>
</feature>
<keyword evidence="5" id="KW-0393">Immunoglobulin domain</keyword>
<dbReference type="SUPFAM" id="SSF48726">
    <property type="entry name" value="Immunoglobulin"/>
    <property type="match status" value="12"/>
</dbReference>
<evidence type="ECO:0000256" key="5">
    <source>
        <dbReference type="ARBA" id="ARBA00023319"/>
    </source>
</evidence>
<feature type="region of interest" description="Disordered" evidence="6">
    <location>
        <begin position="1413"/>
        <end position="1489"/>
    </location>
</feature>
<name>A0A915PMX8_9BILA</name>
<feature type="compositionally biased region" description="Basic residues" evidence="6">
    <location>
        <begin position="1413"/>
        <end position="1422"/>
    </location>
</feature>
<evidence type="ECO:0000256" key="2">
    <source>
        <dbReference type="ARBA" id="ARBA00022490"/>
    </source>
</evidence>
<dbReference type="Pfam" id="PF00041">
    <property type="entry name" value="fn3"/>
    <property type="match status" value="5"/>
</dbReference>
<feature type="compositionally biased region" description="Basic and acidic residues" evidence="6">
    <location>
        <begin position="1333"/>
        <end position="1350"/>
    </location>
</feature>
<sequence>MVKEAEDMVKQKEIEAMACVEALNASYTVAVSVPNTDVDEVLSASVRIPRRDRDMTKTATVSLSVEKFLEQDFVELHMLSSFRRCSLSLHLSGKVGEVKDKIKRPMELGITSGGHLEEIPVETVSVSFEFTKLRTQKIGVGTIFNSELPTEQIELAEEVVRPSPHDCTVHLLTVSDKDCAYLSFSLGGQTKNEDVIINRAVEEQDFASTLFAQKIAASTSAVFEETVDKTITDILAKSLKDHSPSVIAEIEVNAGEEVATTDAIVDLLATFEEAELIIIEFTSDILDVDVTLNALMEEEFIEAVGPVFPNQFASLIVQMSTATATISQVVEKTKTHIMDAHEGTAILMGVASMTEIQQLHLKLPKTKRKVSKIFETEEKIEDVEDVKKESEKVTEGRKEKDKGEAEKKKKKIPKALVIPAEISSKYGDKSTLLSETIMTTEIAMSEEAAEVEASPKKCLSASVAMKVDSAKRHKSVTRRTSSAEEFTFKDFKSEVDEKVAEQIIKKTKKKSGLPPTIPKEKEEIEEVDLVFGQDEHRENTESILLVELVEELAMFVQATSKGRKKKTKMASEVLQGKMEQGKLLEDSEETAAIQLSPAAADIEEKDVHERVRKKRVGFIQVPDKEIIAFRGDTVTIECELVNDDNFIWFINNKPISEDSRCNEEINSLVRTLTIVNIAPEDSGTIIAAKVGDIVAETIIRVEDTLAEFTEPLPRRTFGKCGEDITLRVSVTHSAHTVNWKFNGEELPKNDENYVFTKEGNFYALTIKNATYDTAGRYSVKLDSSETSTTLIMQGAPIFDRQEGENVNFEVHENLILNIPYKAEPEPTIDCFFNGEPLLVGAKLQLEVINDTVRFCKRKAGKNDSGEYTFKISNEFGEATKMFTVNVKDVPGIPENPVVVDVILDTVNIKWDAPKDDGGSRILGYVVQKKEIGRRTFHRVIQLSSEKTHCLIEELDANTEYIFRVAAINKYGTGEFLEFPVVRTSTIPEESEAISEVEEEQEEIPKKTDKVEQELLSSVETPEIKSEDVPEKAEPEISEELKLDEQKEDIEYKELQPQEEPKKTKVKKTTKKNKSKKGEQVEEIAEYIVTKEDAAIEEATSEVKLPTEKEIEIKDLIENVETVADVEQIKASELEPGKMESEIVAEIVRQEEKTKDQISIMDKEKSIEKLQTASEEKKAKKMRKKPQKNEELSEEMISTKKEKLEEDNKEISNEEKVCKKVSLVEEKAQEFLTEYEVKYKDRKEEDVAEVSEIIKIGKMDEETELKEKPKLKKKGIKKRKLSTEKSPKMKAEEPTISSEFSDSNFDMDLQQQQQQQDIVEEMTVSEEMKIKSGKEKIMHGNLEEGHVEAKPKPKKYRGSKEQLDEKREKTVEAISVEVSFGKSSIIERIDKVIFLRENSNKIFADVKVKPKITKLKAPRKVKKEKTEELPGKEQEKDQTDKSQAKPKTKGTEKLPSQESINEENLAKQLESKSESEDGKFADEISAEKIEGDKEIKPKKKKGTKKVSKKLKVVDEESEKFVQDVSEVKLVEEAKGEVQELEGNADIDVCISIPKLSTSETPEMEEIVKTVSLIASDEKPVKRRTHKRLSGFAVSPEQEISAFRNDIVKIECELFNETDEINWIINGKPAINDERCTEISDGYLRILQIVNVVPEDTGTIITANVHEHYAECRLIIDDTPVEIIEKLPRRISGKIDDFVKLSVTVSHPTENCQWFFNNEHLIENNDQYEVTVEGVNCNLLIKNLTYDQAGRYSIKVDSAETSSILIVEGAPILNASDATVTAIDLESQENLILTVPFKAIPEPTVECFRNNEKILSSSKIQLDIFNDKVCFCKRKVDKNDAGEYMIKITNDYGEVSQIFSVNIKDVPGAPENAHITDISSYSAKVQWDVPSDDGGSAITGYIIEKRELSRRAYHRVAQVSNEITNCHLDDLKMNTSYMVRIAAVNKYGISEYLECTSFETSLPFEAPVITLPPFISNITDQSCTLKWPKVTNDGGSPIYGYDIFLRKNKNDWIKLNDELVFTEQFTVSNIEPGPTYEFKIEATNEAGLTSESNVPSEPLTVSKTGGLFSEELPILNTPAVEVLNGDAVRVQWMEVNSEKCDITSYVVKYKSEKSSVWSEKEVMHSPAEIVGLKEGLSYLFKVAPKSGPTVGEFSKETTPTRVVANKKPEITKGIKDISVSRKRELKLECHATGEPVPQYIWYKDGQEIIPASENTEIVNDGFMSILFVHHISASDAGLYRCEVVNDLGSVDTEAIVTVTEVRAHFVSSFPEYMEIDEGEEVAFSCELSDADASVVWLKDGKLLSSDDRIVIKEDDVERKLTIRNAKPEDSGKYECSTIDKKTRSEAELFVKEEQPQIKRGPQDQIVTNFGATVMLTCEVTKPVMTVKWLKNKQEIWPRQQKLHMTLEETIATLTIMDFESNDCGEYRAMLREDEKSAPAKVELQISPSIRLEKILPSTILKLHNGTDFDIDFHYEGFPEVNIVATLNDKPLNKMRSRMHTYDNKLSIRLKNICQDDSGILKVTVENEIGCASEEIQLEIINVPSKVHHLKAFNITSCSVVLKWEKADDNGSPIINYNIERRTADSKRWRNIGKCKSEQCEFLVEDLYPNESYSFRIVAVNEVGEGVPSSAVDVLTISEGSELAILDEETVEHIAKPNRPDVTQNENIQAISISWEMIEGADEYIVERSKLENHWEQIGVTAELKFEDSFGEYSVYRYRVIAKKGDHLSSPSEATEIVTGGRDETTKMLQFVSEMVEPDGPETENGRFENLEEARKIEEMKDEEVSSSTVVEEEMNAEKRKEGRPEVGKKMKSEKYKEETKLEDEVKSPEKTTEKKVKSKKVVKKKASEKERKEEKTEELFDGESKKVKKEEVKTEKEREAETEEVKGKLKIDKRKVKFTDEEAKQKVESLEAGKIGVEVDSDRKTDADDKAEIKPRDDGIVADEKLAKKKEVISKQKPKEKLDESVAEQIIPDESVSEKKEMLTEKLEVKPANNQVTVNYGTKNFELNVEISGHCDDCIWMKDEKLIDKKLVKTTSKISILQIENVDELTMGRYQCIATNSTEKAVAGIDVIVIDKPKIEFDEATTIGGKVGEMLKIHANITGLPTPTCKWLKNGDELKSDENTIITFKDGAAIVTIKKANVNSSGIYKLIAENICGRQEKEIKVQIKGVPSMPIGPLKVSDVTDSSCKLAWNPPEHDGNSKLLGYCIEKRDAKKSTWAFVARTTTTNVAITGLTDTATYYFRVAAENAFGTGPGLENQDAVKPVKFTATEKPKIKKAPGKEATGRVGDKLVLCIEFTGKPVPEVRWYRNGQEIISDENRTIMIQDGKSLLTIQKLIENDEGDYQVVLKNDSGTIQHQFSVVVQSEPIIIDADKYKGSQVFGKGQDVKLQFAFTG</sequence>
<evidence type="ECO:0000313" key="9">
    <source>
        <dbReference type="Proteomes" id="UP000887581"/>
    </source>
</evidence>
<feature type="region of interest" description="Disordered" evidence="6">
    <location>
        <begin position="1153"/>
        <end position="1210"/>
    </location>
</feature>
<keyword evidence="3" id="KW-0677">Repeat</keyword>
<feature type="domain" description="Ig-like" evidence="7">
    <location>
        <begin position="3271"/>
        <end position="3360"/>
    </location>
</feature>
<dbReference type="PRINTS" id="PR00014">
    <property type="entry name" value="FNTYPEIII"/>
</dbReference>